<dbReference type="InterPro" id="IPR011256">
    <property type="entry name" value="Reg_factor_effector_dom_sf"/>
</dbReference>
<evidence type="ECO:0000259" key="2">
    <source>
        <dbReference type="Pfam" id="PF06445"/>
    </source>
</evidence>
<comment type="caution">
    <text evidence="3">The sequence shown here is derived from an EMBL/GenBank/DDBJ whole genome shotgun (WGS) entry which is preliminary data.</text>
</comment>
<dbReference type="EMBL" id="JAGGMR010000001">
    <property type="protein sequence ID" value="MBP2189163.1"/>
    <property type="molecule type" value="Genomic_DNA"/>
</dbReference>
<dbReference type="RefSeq" id="WP_209887445.1">
    <property type="nucleotide sequence ID" value="NZ_JAGGMR010000001.1"/>
</dbReference>
<dbReference type="Proteomes" id="UP001519325">
    <property type="component" value="Unassembled WGS sequence"/>
</dbReference>
<organism evidence="3 4">
    <name type="scientific">Nocardia goodfellowii</name>
    <dbReference type="NCBI Taxonomy" id="882446"/>
    <lineage>
        <taxon>Bacteria</taxon>
        <taxon>Bacillati</taxon>
        <taxon>Actinomycetota</taxon>
        <taxon>Actinomycetes</taxon>
        <taxon>Mycobacteriales</taxon>
        <taxon>Nocardiaceae</taxon>
        <taxon>Nocardia</taxon>
    </lineage>
</organism>
<keyword evidence="4" id="KW-1185">Reference proteome</keyword>
<dbReference type="InterPro" id="IPR029442">
    <property type="entry name" value="GyrI-like"/>
</dbReference>
<proteinExistence type="predicted"/>
<evidence type="ECO:0000313" key="3">
    <source>
        <dbReference type="EMBL" id="MBP2189163.1"/>
    </source>
</evidence>
<dbReference type="SUPFAM" id="SSF55136">
    <property type="entry name" value="Probable bacterial effector-binding domain"/>
    <property type="match status" value="1"/>
</dbReference>
<feature type="region of interest" description="Disordered" evidence="1">
    <location>
        <begin position="166"/>
        <end position="189"/>
    </location>
</feature>
<feature type="domain" description="GyrI-like small molecule binding" evidence="2">
    <location>
        <begin position="18"/>
        <end position="181"/>
    </location>
</feature>
<accession>A0ABS4QC76</accession>
<sequence>MKIDLAKSDKHYYTASTEPELRTFEPYHYLTVTGMGAPAGPEYTEALTALYRTAYGIKKAAKAAEQDFVVPKLEGLWWVESDRPPLTVPREEWHWQLLIRMPEVATERAAAELVEKPVTIERVHEGLTVQALHLGPYATEPETLARMDAFMSAEGLTMNGRHHEIYLSDPRRTPGPKTKTILRHPARRL</sequence>
<protein>
    <recommendedName>
        <fullName evidence="2">GyrI-like small molecule binding domain-containing protein</fullName>
    </recommendedName>
</protein>
<name>A0ABS4QC76_9NOCA</name>
<feature type="compositionally biased region" description="Basic residues" evidence="1">
    <location>
        <begin position="180"/>
        <end position="189"/>
    </location>
</feature>
<evidence type="ECO:0000313" key="4">
    <source>
        <dbReference type="Proteomes" id="UP001519325"/>
    </source>
</evidence>
<dbReference type="Gene3D" id="3.20.80.10">
    <property type="entry name" value="Regulatory factor, effector binding domain"/>
    <property type="match status" value="1"/>
</dbReference>
<gene>
    <name evidence="3" type="ORF">BJ987_002064</name>
</gene>
<evidence type="ECO:0000256" key="1">
    <source>
        <dbReference type="SAM" id="MobiDB-lite"/>
    </source>
</evidence>
<reference evidence="3 4" key="1">
    <citation type="submission" date="2021-03" db="EMBL/GenBank/DDBJ databases">
        <title>Sequencing the genomes of 1000 actinobacteria strains.</title>
        <authorList>
            <person name="Klenk H.-P."/>
        </authorList>
    </citation>
    <scope>NUCLEOTIDE SEQUENCE [LARGE SCALE GENOMIC DNA]</scope>
    <source>
        <strain evidence="3 4">DSM 45516</strain>
    </source>
</reference>
<dbReference type="Pfam" id="PF06445">
    <property type="entry name" value="GyrI-like"/>
    <property type="match status" value="1"/>
</dbReference>